<organism evidence="1 2">
    <name type="scientific">Eumeta variegata</name>
    <name type="common">Bagworm moth</name>
    <name type="synonym">Eumeta japonica</name>
    <dbReference type="NCBI Taxonomy" id="151549"/>
    <lineage>
        <taxon>Eukaryota</taxon>
        <taxon>Metazoa</taxon>
        <taxon>Ecdysozoa</taxon>
        <taxon>Arthropoda</taxon>
        <taxon>Hexapoda</taxon>
        <taxon>Insecta</taxon>
        <taxon>Pterygota</taxon>
        <taxon>Neoptera</taxon>
        <taxon>Endopterygota</taxon>
        <taxon>Lepidoptera</taxon>
        <taxon>Glossata</taxon>
        <taxon>Ditrysia</taxon>
        <taxon>Tineoidea</taxon>
        <taxon>Psychidae</taxon>
        <taxon>Oiketicinae</taxon>
        <taxon>Eumeta</taxon>
    </lineage>
</organism>
<name>A0A4C1WEK1_EUMVA</name>
<accession>A0A4C1WEK1</accession>
<dbReference type="OrthoDB" id="6434393at2759"/>
<reference evidence="1 2" key="1">
    <citation type="journal article" date="2019" name="Commun. Biol.">
        <title>The bagworm genome reveals a unique fibroin gene that provides high tensile strength.</title>
        <authorList>
            <person name="Kono N."/>
            <person name="Nakamura H."/>
            <person name="Ohtoshi R."/>
            <person name="Tomita M."/>
            <person name="Numata K."/>
            <person name="Arakawa K."/>
        </authorList>
    </citation>
    <scope>NUCLEOTIDE SEQUENCE [LARGE SCALE GENOMIC DNA]</scope>
</reference>
<proteinExistence type="predicted"/>
<evidence type="ECO:0000313" key="2">
    <source>
        <dbReference type="Proteomes" id="UP000299102"/>
    </source>
</evidence>
<protein>
    <submittedName>
        <fullName evidence="1">Uncharacterized protein</fullName>
    </submittedName>
</protein>
<evidence type="ECO:0000313" key="1">
    <source>
        <dbReference type="EMBL" id="GBP48604.1"/>
    </source>
</evidence>
<dbReference type="EMBL" id="BGZK01000527">
    <property type="protein sequence ID" value="GBP48604.1"/>
    <property type="molecule type" value="Genomic_DNA"/>
</dbReference>
<dbReference type="Proteomes" id="UP000299102">
    <property type="component" value="Unassembled WGS sequence"/>
</dbReference>
<sequence>MREFGWGVLMGPPCSPDLAPSDFHLFRSLQNSLDSVRFSKRAELMFDSRRTCQTPKRLQPEARSFSFFYNLSRLHRAPGAAAGTAGRLVPPPAPVGLAAAAIKHFYDEL</sequence>
<comment type="caution">
    <text evidence="1">The sequence shown here is derived from an EMBL/GenBank/DDBJ whole genome shotgun (WGS) entry which is preliminary data.</text>
</comment>
<gene>
    <name evidence="1" type="ORF">EVAR_27990_1</name>
</gene>
<dbReference type="Gene3D" id="3.30.420.10">
    <property type="entry name" value="Ribonuclease H-like superfamily/Ribonuclease H"/>
    <property type="match status" value="1"/>
</dbReference>
<dbReference type="AlphaFoldDB" id="A0A4C1WEK1"/>
<dbReference type="GO" id="GO:0003676">
    <property type="term" value="F:nucleic acid binding"/>
    <property type="evidence" value="ECO:0007669"/>
    <property type="project" value="InterPro"/>
</dbReference>
<dbReference type="InterPro" id="IPR036397">
    <property type="entry name" value="RNaseH_sf"/>
</dbReference>
<keyword evidence="2" id="KW-1185">Reference proteome</keyword>